<dbReference type="InterPro" id="IPR037138">
    <property type="entry name" value="His_deacetylse_dom_sf"/>
</dbReference>
<evidence type="ECO:0000313" key="3">
    <source>
        <dbReference type="Proteomes" id="UP001491310"/>
    </source>
</evidence>
<proteinExistence type="predicted"/>
<dbReference type="InterPro" id="IPR000286">
    <property type="entry name" value="HDACs"/>
</dbReference>
<protein>
    <recommendedName>
        <fullName evidence="1">Histone deacetylase domain-containing protein</fullName>
    </recommendedName>
</protein>
<comment type="caution">
    <text evidence="2">The sequence shown here is derived from an EMBL/GenBank/DDBJ whole genome shotgun (WGS) entry which is preliminary data.</text>
</comment>
<dbReference type="Proteomes" id="UP001491310">
    <property type="component" value="Unassembled WGS sequence"/>
</dbReference>
<name>A0ABR2YCB6_9CHLO</name>
<dbReference type="Pfam" id="PF00850">
    <property type="entry name" value="Hist_deacetyl"/>
    <property type="match status" value="1"/>
</dbReference>
<dbReference type="Gene3D" id="3.40.800.20">
    <property type="entry name" value="Histone deacetylase domain"/>
    <property type="match status" value="1"/>
</dbReference>
<feature type="domain" description="Histone deacetylase" evidence="1">
    <location>
        <begin position="71"/>
        <end position="372"/>
    </location>
</feature>
<dbReference type="InterPro" id="IPR023696">
    <property type="entry name" value="Ureohydrolase_dom_sf"/>
</dbReference>
<accession>A0ABR2YCB6</accession>
<dbReference type="EMBL" id="JALJOT010000016">
    <property type="protein sequence ID" value="KAK9902013.1"/>
    <property type="molecule type" value="Genomic_DNA"/>
</dbReference>
<evidence type="ECO:0000259" key="1">
    <source>
        <dbReference type="Pfam" id="PF00850"/>
    </source>
</evidence>
<dbReference type="InterPro" id="IPR023801">
    <property type="entry name" value="His_deacetylse_dom"/>
</dbReference>
<dbReference type="SUPFAM" id="SSF52768">
    <property type="entry name" value="Arginase/deacetylase"/>
    <property type="match status" value="1"/>
</dbReference>
<dbReference type="CDD" id="cd09992">
    <property type="entry name" value="HDAC_classII"/>
    <property type="match status" value="1"/>
</dbReference>
<gene>
    <name evidence="2" type="ORF">WJX75_001283</name>
</gene>
<keyword evidence="3" id="KW-1185">Reference proteome</keyword>
<sequence>MQIAISGAKTLSTLCRSTHDQTALPRPAPRVNGKDRSFCATTCTLASAGELHVPKLVYVSSPALSHDKPGHPECAARGTAILDALQAANLTAEALPGQLACLTDFQRASIEDLCKIHDRNYVLGLEKIVGRGRNDVVDSAPTYITPTSFDDALRAAGAAMALVDAVVEGSSANRVAPAGFGICRPPGHHAVAKGPMGFCLFGTVAVAARHAQEFHGLKKVLIFDFDVHHGNGTNDVFFDDPSVLFISTHQAGLYPGTGALREVGTGDGEGTSINLPLPGDSGDAVMMEVFDEIVAPAAARFQPDIILVSAGYDAHWRDPLASLQMRSSTYYRLVAKIKALADSLSGGRCVFLLEGGYDLKGLGESVAETFRAVLDLPSVDKFNADLLRDEPTDKARALIAEAKRVHSL</sequence>
<reference evidence="2 3" key="1">
    <citation type="journal article" date="2024" name="Nat. Commun.">
        <title>Phylogenomics reveals the evolutionary origins of lichenization in chlorophyte algae.</title>
        <authorList>
            <person name="Puginier C."/>
            <person name="Libourel C."/>
            <person name="Otte J."/>
            <person name="Skaloud P."/>
            <person name="Haon M."/>
            <person name="Grisel S."/>
            <person name="Petersen M."/>
            <person name="Berrin J.G."/>
            <person name="Delaux P.M."/>
            <person name="Dal Grande F."/>
            <person name="Keller J."/>
        </authorList>
    </citation>
    <scope>NUCLEOTIDE SEQUENCE [LARGE SCALE GENOMIC DNA]</scope>
    <source>
        <strain evidence="2 3">SAG 216-7</strain>
    </source>
</reference>
<organism evidence="2 3">
    <name type="scientific">Coccomyxa subellipsoidea</name>
    <dbReference type="NCBI Taxonomy" id="248742"/>
    <lineage>
        <taxon>Eukaryota</taxon>
        <taxon>Viridiplantae</taxon>
        <taxon>Chlorophyta</taxon>
        <taxon>core chlorophytes</taxon>
        <taxon>Trebouxiophyceae</taxon>
        <taxon>Trebouxiophyceae incertae sedis</taxon>
        <taxon>Coccomyxaceae</taxon>
        <taxon>Coccomyxa</taxon>
    </lineage>
</organism>
<dbReference type="PANTHER" id="PTHR10625:SF11">
    <property type="entry name" value="HISTONE DEACETYLASE 14, CHLOROPLASTIC"/>
    <property type="match status" value="1"/>
</dbReference>
<dbReference type="PANTHER" id="PTHR10625">
    <property type="entry name" value="HISTONE DEACETYLASE HDAC1-RELATED"/>
    <property type="match status" value="1"/>
</dbReference>
<dbReference type="PRINTS" id="PR01270">
    <property type="entry name" value="HDASUPER"/>
</dbReference>
<evidence type="ECO:0000313" key="2">
    <source>
        <dbReference type="EMBL" id="KAK9902013.1"/>
    </source>
</evidence>